<dbReference type="Gene3D" id="1.10.287.1490">
    <property type="match status" value="1"/>
</dbReference>
<organism evidence="3">
    <name type="scientific">Siphoviridae sp. ctg4a4</name>
    <dbReference type="NCBI Taxonomy" id="2825602"/>
    <lineage>
        <taxon>Viruses</taxon>
        <taxon>Duplodnaviria</taxon>
        <taxon>Heunggongvirae</taxon>
        <taxon>Uroviricota</taxon>
        <taxon>Caudoviricetes</taxon>
    </lineage>
</organism>
<sequence length="1821" mass="196664">MITFLDERDVEHGALATIKVTNAVNGERSLTGEIESGDYVLTNIERGWRLRFDDEFYVVTYAKPIDDGKGTHVTFDAVHQFFWDFDKSSVHEQLNDGSHTFLTYLDFIFTGSDYTYTIDPLLKVYAFEKQSFGYKSRLKLFNDVITSSGVEFQVNGKVVRILEKTGTDLSTVVRKNFNMNELGIEKNIGDFVTYQKGFGAWIDENDHSKGRLVTEYTSPLASVYGKLEAEPLVDERYTQADNMVAALKANVDNSYSISITLDMEDLTRAGYDYTQPRAGDYIMAINETLDFQEKIRIVSFTSEYDVSGQLVKHEVTCNDIGVVKKLSASYNLTKEQAQNASDSVGKAVEMANKALVSADGKSTVYFGNEFPKNEPKGTLHKGDSLYLTVGDTTKMYYWTGADWEELPIVNDVEAFKEQIADELKDVPNREEFEATITEKLATSKAEIKTQIDTAKTQAESNAKAYADEINQATAGVAEQANTAVNSLKSDLAKVKTDLTTTTSTANAAKTSASEAKQQLTAVANDLSKAKTDLQNAVSEVDTKATNLKSDLSKAKQDLTSQAQQLQAQANAQSELTKRVSSVEKTANGTKTTVSELSKTVDSNTKNISSVTARTKTVEDDLTSTKTTLSQVKTTADSTSQKTATLETGLNGLSAKFDNLKIGGHNYLRGTSDQYQTLTSNNYILGYTGNKNISFLDLLEPLKGETVTIRSYIKNDTDSPVRIQIWFTGGGINGNPVPAHEEGYSVATGKILENFASCNVAFVQVGGGTKNGGTIQHKEDKLEKGNIATDYSPNDADLEQKVAEYKQNADQNYASLQTTVQNLDGTVQANKTTAEQTAAGFKTRIESLETYKSGESTRANQYFESAKTETARQLTAERTAIAKDYVAKSTYTSDVTGLRNDLTATTTTANTIKTNLANYQASNDKAVANLQSNLQTANGNISSLKTKVEAVPGQITSAVSAVEGKIPKSVGAVNLFKGSRDFSGTNWINNSGVYAEDYQGVKIVKTQAMWGGRSQYFEAKTGEEYVFSAYVKSSAKTDRVTFYLVHSSKQPQAGGVVSFDSADGRDAVSFDLTDEYQRIAVKIKITKDGWIMPRLERYNNDAYLFFGGYKLERGNIATDWSPAPEDTVSQISSLSSQIQQTADGMTLLATKTELNSAKTELQSGISTATSKAGNAQSTANSNAQTISTHTTQISALNTGLKAKVSQTDFNMLSGRVTTAENNITAKANELSSKITSVEGKIPTSSGGRNLAQGTSKDWSKPFTGFSGIKNTCPNLYKVITDGLVVGDTFKTRIVLKYTDIKPASGKTAEIWIQGSGNVTVWNSGAYPSGGGGRRSLSGSGETVFELTDKINADHLKNDYWSWAFRTDWIASGSLQWKLAKVERGMFFTDWSSAPEDYDSKLASAQSEIKQTTDSIKASVSSLDKSTVKSASLTINTDGIVMKAGKSTTDVANAIGSYFAVNQNAINLFSDKINVKGSMIVDGAITSNKIASKSINTAHLNGKIITADVIATGAITANAIKAGAVTTDKMTANSINGDRITAGTLDAAKIKAGSITASQIASGTITSAQIKTGTISAANIAAGAITTDKIAANSINSSKIVSSGITANVIKGGKLQSLSNATNFELDTGKLFYNNNNTGIFRVQANASTMGLKFSNTSITVSGTSRILSRVILGGDRRETSLDDGKWDQGGFTGIVAETINGVDSNAHSQADTLRVIGDNIYFTHSYNYDAQTKTSAQGWKMETFSPFSSYAGNVVLKPYGINYRQSDIITGDVRLDNGDGSGYWVRGCIRTLRNCFQHYLNGGTTSGAMNAIRDALKEISGV</sequence>
<protein>
    <submittedName>
        <fullName evidence="3">Tail protein</fullName>
    </submittedName>
</protein>
<proteinExistence type="predicted"/>
<dbReference type="Pfam" id="PF06605">
    <property type="entry name" value="Prophage_tail"/>
    <property type="match status" value="1"/>
</dbReference>
<dbReference type="InterPro" id="IPR010572">
    <property type="entry name" value="Tail_dom"/>
</dbReference>
<accession>A0A8S5V5W8</accession>
<feature type="compositionally biased region" description="Polar residues" evidence="1">
    <location>
        <begin position="582"/>
        <end position="594"/>
    </location>
</feature>
<dbReference type="PANTHER" id="PTHR43941">
    <property type="entry name" value="STRUCTURAL MAINTENANCE OF CHROMOSOMES PROTEIN 2"/>
    <property type="match status" value="1"/>
</dbReference>
<feature type="region of interest" description="Disordered" evidence="1">
    <location>
        <begin position="572"/>
        <end position="594"/>
    </location>
</feature>
<evidence type="ECO:0000313" key="3">
    <source>
        <dbReference type="EMBL" id="DAG02003.1"/>
    </source>
</evidence>
<dbReference type="PANTHER" id="PTHR43941:SF1">
    <property type="entry name" value="STRUCTURAL MAINTENANCE OF CHROMOSOMES PROTEIN 2"/>
    <property type="match status" value="1"/>
</dbReference>
<evidence type="ECO:0000259" key="2">
    <source>
        <dbReference type="Pfam" id="PF06605"/>
    </source>
</evidence>
<dbReference type="EMBL" id="BK016202">
    <property type="protein sequence ID" value="DAG02003.1"/>
    <property type="molecule type" value="Genomic_DNA"/>
</dbReference>
<name>A0A8S5V5W8_9CAUD</name>
<dbReference type="SUPFAM" id="SSF57997">
    <property type="entry name" value="Tropomyosin"/>
    <property type="match status" value="1"/>
</dbReference>
<dbReference type="GO" id="GO:0003682">
    <property type="term" value="F:chromatin binding"/>
    <property type="evidence" value="ECO:0007669"/>
    <property type="project" value="TreeGrafter"/>
</dbReference>
<evidence type="ECO:0000256" key="1">
    <source>
        <dbReference type="SAM" id="MobiDB-lite"/>
    </source>
</evidence>
<feature type="domain" description="Tail spike" evidence="2">
    <location>
        <begin position="97"/>
        <end position="303"/>
    </location>
</feature>
<dbReference type="Gene3D" id="3.55.50.40">
    <property type="match status" value="1"/>
</dbReference>
<reference evidence="3" key="1">
    <citation type="journal article" date="2021" name="Proc. Natl. Acad. Sci. U.S.A.">
        <title>A Catalog of Tens of Thousands of Viruses from Human Metagenomes Reveals Hidden Associations with Chronic Diseases.</title>
        <authorList>
            <person name="Tisza M.J."/>
            <person name="Buck C.B."/>
        </authorList>
    </citation>
    <scope>NUCLEOTIDE SEQUENCE</scope>
    <source>
        <strain evidence="3">Ctg4a4</strain>
    </source>
</reference>